<comment type="caution">
    <text evidence="2">The sequence shown here is derived from an EMBL/GenBank/DDBJ whole genome shotgun (WGS) entry which is preliminary data.</text>
</comment>
<dbReference type="Proteomes" id="UP000284657">
    <property type="component" value="Unassembled WGS sequence"/>
</dbReference>
<reference evidence="4 5" key="1">
    <citation type="submission" date="2018-07" db="EMBL/GenBank/DDBJ databases">
        <title>Genome sequencing of oomycete isolates from Chile give support for New Zealand origin for Phytophthora kernoviae and make available the first Nothophytophthora sp. genome.</title>
        <authorList>
            <person name="Studholme D.J."/>
            <person name="Sanfuentes E."/>
            <person name="Panda P."/>
            <person name="Hill R."/>
            <person name="Sambles C."/>
            <person name="Grant M."/>
            <person name="Williams N.M."/>
            <person name="Mcdougal R.L."/>
        </authorList>
    </citation>
    <scope>NUCLEOTIDE SEQUENCE [LARGE SCALE GENOMIC DNA]</scope>
    <source>
        <strain evidence="2">Chile6</strain>
        <strain evidence="3">Chile7</strain>
    </source>
</reference>
<dbReference type="Gene3D" id="3.40.50.1820">
    <property type="entry name" value="alpha/beta hydrolase"/>
    <property type="match status" value="1"/>
</dbReference>
<evidence type="ECO:0000256" key="1">
    <source>
        <dbReference type="ARBA" id="ARBA00022801"/>
    </source>
</evidence>
<evidence type="ECO:0000313" key="3">
    <source>
        <dbReference type="EMBL" id="RLN57557.1"/>
    </source>
</evidence>
<dbReference type="GO" id="GO:0016790">
    <property type="term" value="F:thiolester hydrolase activity"/>
    <property type="evidence" value="ECO:0007669"/>
    <property type="project" value="TreeGrafter"/>
</dbReference>
<dbReference type="EMBL" id="MBDO02000362">
    <property type="protein sequence ID" value="RLN56497.1"/>
    <property type="molecule type" value="Genomic_DNA"/>
</dbReference>
<dbReference type="Proteomes" id="UP000277300">
    <property type="component" value="Unassembled WGS sequence"/>
</dbReference>
<protein>
    <submittedName>
        <fullName evidence="2">Uncharacterized protein</fullName>
    </submittedName>
</protein>
<dbReference type="PANTHER" id="PTHR11247">
    <property type="entry name" value="PALMITOYL-PROTEIN THIOESTERASE/DOLICHYLDIPHOSPHATASE 1"/>
    <property type="match status" value="1"/>
</dbReference>
<dbReference type="SUPFAM" id="SSF53474">
    <property type="entry name" value="alpha/beta-Hydrolases"/>
    <property type="match status" value="1"/>
</dbReference>
<dbReference type="InterPro" id="IPR029058">
    <property type="entry name" value="AB_hydrolase_fold"/>
</dbReference>
<keyword evidence="1" id="KW-0378">Hydrolase</keyword>
<evidence type="ECO:0000313" key="2">
    <source>
        <dbReference type="EMBL" id="RLN56497.1"/>
    </source>
</evidence>
<dbReference type="PANTHER" id="PTHR11247:SF8">
    <property type="entry name" value="PALMITOYL-PROTEIN THIOESTERASE 1"/>
    <property type="match status" value="1"/>
</dbReference>
<sequence length="218" mass="24886">MAIAAVRDVVASDKRFKDEYIFMGHSMGGILARAVIEQMDDHKVHTFVSLAGALSGISYGPQDADRIPLQFLAQGSAATAIPPAVFNFSNYSTNEYRGKMQYDWARKLTDPELQATYSFANVVRFPVRNAWSDTNEFMPVFNNMNKYGVSAPWQMGQFGHYSDVETREEIETKFEDLSIVEMHDTVEYKEDTFGLRTLDERTCEFNLVYNTYVYKVIS</sequence>
<dbReference type="EMBL" id="MBAD02001178">
    <property type="protein sequence ID" value="RLN57557.1"/>
    <property type="molecule type" value="Genomic_DNA"/>
</dbReference>
<dbReference type="Pfam" id="PF02089">
    <property type="entry name" value="Palm_thioest"/>
    <property type="match status" value="1"/>
</dbReference>
<organism evidence="2 4">
    <name type="scientific">Phytophthora kernoviae</name>
    <dbReference type="NCBI Taxonomy" id="325452"/>
    <lineage>
        <taxon>Eukaryota</taxon>
        <taxon>Sar</taxon>
        <taxon>Stramenopiles</taxon>
        <taxon>Oomycota</taxon>
        <taxon>Peronosporomycetes</taxon>
        <taxon>Peronosporales</taxon>
        <taxon>Peronosporaceae</taxon>
        <taxon>Phytophthora</taxon>
    </lineage>
</organism>
<gene>
    <name evidence="3" type="ORF">BBJ29_007418</name>
    <name evidence="2" type="ORF">BBP00_00007957</name>
</gene>
<dbReference type="GO" id="GO:0005764">
    <property type="term" value="C:lysosome"/>
    <property type="evidence" value="ECO:0007669"/>
    <property type="project" value="TreeGrafter"/>
</dbReference>
<proteinExistence type="predicted"/>
<accession>A0A3F2RH71</accession>
<name>A0A3F2RH71_9STRA</name>
<evidence type="ECO:0000313" key="5">
    <source>
        <dbReference type="Proteomes" id="UP000284657"/>
    </source>
</evidence>
<evidence type="ECO:0000313" key="4">
    <source>
        <dbReference type="Proteomes" id="UP000277300"/>
    </source>
</evidence>
<dbReference type="AlphaFoldDB" id="A0A3F2RH71"/>
<dbReference type="OrthoDB" id="155976at2759"/>